<dbReference type="GO" id="GO:0005694">
    <property type="term" value="C:chromosome"/>
    <property type="evidence" value="ECO:0007669"/>
    <property type="project" value="InterPro"/>
</dbReference>
<feature type="domain" description="DNA topoisomerase type IA zn finger" evidence="5">
    <location>
        <begin position="103"/>
        <end position="137"/>
    </location>
</feature>
<dbReference type="GO" id="GO:0000725">
    <property type="term" value="P:recombinational repair"/>
    <property type="evidence" value="ECO:0007669"/>
    <property type="project" value="TreeGrafter"/>
</dbReference>
<dbReference type="GO" id="GO:0003916">
    <property type="term" value="F:DNA topoisomerase activity"/>
    <property type="evidence" value="ECO:0007669"/>
    <property type="project" value="InterPro"/>
</dbReference>
<evidence type="ECO:0008006" key="8">
    <source>
        <dbReference type="Google" id="ProtNLM"/>
    </source>
</evidence>
<evidence type="ECO:0000256" key="2">
    <source>
        <dbReference type="ARBA" id="ARBA00022801"/>
    </source>
</evidence>
<reference evidence="7" key="1">
    <citation type="submission" date="2018-05" db="EMBL/GenBank/DDBJ databases">
        <authorList>
            <person name="Lanie J.A."/>
            <person name="Ng W.-L."/>
            <person name="Kazmierczak K.M."/>
            <person name="Andrzejewski T.M."/>
            <person name="Davidsen T.M."/>
            <person name="Wayne K.J."/>
            <person name="Tettelin H."/>
            <person name="Glass J.I."/>
            <person name="Rusch D."/>
            <person name="Podicherti R."/>
            <person name="Tsui H.-C.T."/>
            <person name="Winkler M.E."/>
        </authorList>
    </citation>
    <scope>NUCLEOTIDE SEQUENCE</scope>
</reference>
<dbReference type="GO" id="GO:0005524">
    <property type="term" value="F:ATP binding"/>
    <property type="evidence" value="ECO:0007669"/>
    <property type="project" value="UniProtKB-KW"/>
</dbReference>
<evidence type="ECO:0000259" key="6">
    <source>
        <dbReference type="Pfam" id="PF13361"/>
    </source>
</evidence>
<evidence type="ECO:0000256" key="3">
    <source>
        <dbReference type="ARBA" id="ARBA00022806"/>
    </source>
</evidence>
<dbReference type="SUPFAM" id="SSF52540">
    <property type="entry name" value="P-loop containing nucleoside triphosphate hydrolases"/>
    <property type="match status" value="1"/>
</dbReference>
<dbReference type="EMBL" id="UINC01131996">
    <property type="protein sequence ID" value="SVD14033.1"/>
    <property type="molecule type" value="Genomic_DNA"/>
</dbReference>
<feature type="non-terminal residue" evidence="7">
    <location>
        <position position="1"/>
    </location>
</feature>
<name>A0A382SW93_9ZZZZ</name>
<dbReference type="Gene3D" id="3.30.65.10">
    <property type="entry name" value="Bacterial Topoisomerase I, domain 1"/>
    <property type="match status" value="1"/>
</dbReference>
<dbReference type="InterPro" id="IPR013498">
    <property type="entry name" value="Topo_IA_Znf"/>
</dbReference>
<evidence type="ECO:0000256" key="1">
    <source>
        <dbReference type="ARBA" id="ARBA00022741"/>
    </source>
</evidence>
<protein>
    <recommendedName>
        <fullName evidence="8">DNA helicase</fullName>
    </recommendedName>
</protein>
<dbReference type="InterPro" id="IPR027417">
    <property type="entry name" value="P-loop_NTPase"/>
</dbReference>
<accession>A0A382SW93</accession>
<feature type="domain" description="UvrD-like helicase C-terminal" evidence="6">
    <location>
        <begin position="1"/>
        <end position="63"/>
    </location>
</feature>
<dbReference type="GO" id="GO:0003677">
    <property type="term" value="F:DNA binding"/>
    <property type="evidence" value="ECO:0007669"/>
    <property type="project" value="InterPro"/>
</dbReference>
<dbReference type="AlphaFoldDB" id="A0A382SW93"/>
<dbReference type="InterPro" id="IPR014017">
    <property type="entry name" value="DNA_helicase_UvrD-like_C"/>
</dbReference>
<evidence type="ECO:0000256" key="4">
    <source>
        <dbReference type="ARBA" id="ARBA00022840"/>
    </source>
</evidence>
<dbReference type="Pfam" id="PF13361">
    <property type="entry name" value="UvrD_C"/>
    <property type="match status" value="1"/>
</dbReference>
<dbReference type="InterPro" id="IPR000212">
    <property type="entry name" value="DNA_helicase_UvrD/REP"/>
</dbReference>
<dbReference type="GO" id="GO:0043138">
    <property type="term" value="F:3'-5' DNA helicase activity"/>
    <property type="evidence" value="ECO:0007669"/>
    <property type="project" value="TreeGrafter"/>
</dbReference>
<dbReference type="Pfam" id="PF01396">
    <property type="entry name" value="Zn_ribbon_Top1"/>
    <property type="match status" value="2"/>
</dbReference>
<dbReference type="PANTHER" id="PTHR11070:SF63">
    <property type="entry name" value="DNA HELICASE IV"/>
    <property type="match status" value="1"/>
</dbReference>
<dbReference type="GO" id="GO:0005829">
    <property type="term" value="C:cytosol"/>
    <property type="evidence" value="ECO:0007669"/>
    <property type="project" value="TreeGrafter"/>
</dbReference>
<keyword evidence="1" id="KW-0547">Nucleotide-binding</keyword>
<dbReference type="PANTHER" id="PTHR11070">
    <property type="entry name" value="UVRD / RECB / PCRA DNA HELICASE FAMILY MEMBER"/>
    <property type="match status" value="1"/>
</dbReference>
<dbReference type="SUPFAM" id="SSF57783">
    <property type="entry name" value="Zinc beta-ribbon"/>
    <property type="match status" value="1"/>
</dbReference>
<sequence length="281" mass="32280">SKGKEADYVVVIELQSGKHGFPSEKTTNPLLDALLPTPEDFEFAEERRLFYVAITRAKKRSYLVADMTTSSIFVNELIKDNYDIELNEFDITEDQKITQNFYCIKCQTGIMQPKINRKDKTTFYGCSHYSLCKHTENGCSECGSRMMRINENTSNYKACSNCTNWLPLCATCGGDMIYRKGSYGLFWGCRNYSGNDELSCQYTINSIKTPKGYKDILEISTNTKPKSSIKESNVIQEVWDDKKFTVRTDAYEYAKKLAMTKKSTVNVIEKDGYWLVELKNR</sequence>
<dbReference type="Gene3D" id="3.40.50.300">
    <property type="entry name" value="P-loop containing nucleotide triphosphate hydrolases"/>
    <property type="match status" value="1"/>
</dbReference>
<dbReference type="GO" id="GO:0016787">
    <property type="term" value="F:hydrolase activity"/>
    <property type="evidence" value="ECO:0007669"/>
    <property type="project" value="UniProtKB-KW"/>
</dbReference>
<evidence type="ECO:0000259" key="5">
    <source>
        <dbReference type="Pfam" id="PF01396"/>
    </source>
</evidence>
<keyword evidence="4" id="KW-0067">ATP-binding</keyword>
<feature type="domain" description="DNA topoisomerase type IA zn finger" evidence="5">
    <location>
        <begin position="169"/>
        <end position="192"/>
    </location>
</feature>
<organism evidence="7">
    <name type="scientific">marine metagenome</name>
    <dbReference type="NCBI Taxonomy" id="408172"/>
    <lineage>
        <taxon>unclassified sequences</taxon>
        <taxon>metagenomes</taxon>
        <taxon>ecological metagenomes</taxon>
    </lineage>
</organism>
<proteinExistence type="predicted"/>
<gene>
    <name evidence="7" type="ORF">METZ01_LOCUS366887</name>
</gene>
<keyword evidence="3" id="KW-0347">Helicase</keyword>
<evidence type="ECO:0000313" key="7">
    <source>
        <dbReference type="EMBL" id="SVD14033.1"/>
    </source>
</evidence>
<keyword evidence="2" id="KW-0378">Hydrolase</keyword>
<dbReference type="GO" id="GO:0006265">
    <property type="term" value="P:DNA topological change"/>
    <property type="evidence" value="ECO:0007669"/>
    <property type="project" value="InterPro"/>
</dbReference>